<proteinExistence type="inferred from homology"/>
<dbReference type="InterPro" id="IPR041395">
    <property type="entry name" value="McpB_HAMP_3rd"/>
</dbReference>
<dbReference type="CDD" id="cd11386">
    <property type="entry name" value="MCP_signal"/>
    <property type="match status" value="1"/>
</dbReference>
<feature type="region of interest" description="Disordered" evidence="5">
    <location>
        <begin position="963"/>
        <end position="1024"/>
    </location>
</feature>
<dbReference type="SMART" id="SM00304">
    <property type="entry name" value="HAMP"/>
    <property type="match status" value="2"/>
</dbReference>
<keyword evidence="1" id="KW-0145">Chemotaxis</keyword>
<feature type="domain" description="HAMP" evidence="8">
    <location>
        <begin position="344"/>
        <end position="396"/>
    </location>
</feature>
<keyword evidence="6" id="KW-0812">Transmembrane</keyword>
<comment type="similarity">
    <text evidence="2">Belongs to the methyl-accepting chemotaxis (MCP) protein family.</text>
</comment>
<evidence type="ECO:0000256" key="3">
    <source>
        <dbReference type="PROSITE-ProRule" id="PRU00284"/>
    </source>
</evidence>
<dbReference type="Pfam" id="PF00672">
    <property type="entry name" value="HAMP"/>
    <property type="match status" value="1"/>
</dbReference>
<dbReference type="PRINTS" id="PR00260">
    <property type="entry name" value="CHEMTRNSDUCR"/>
</dbReference>
<dbReference type="Gene3D" id="1.20.120.1530">
    <property type="match status" value="1"/>
</dbReference>
<dbReference type="InterPro" id="IPR003660">
    <property type="entry name" value="HAMP_dom"/>
</dbReference>
<feature type="transmembrane region" description="Helical" evidence="6">
    <location>
        <begin position="12"/>
        <end position="34"/>
    </location>
</feature>
<evidence type="ECO:0000256" key="5">
    <source>
        <dbReference type="SAM" id="MobiDB-lite"/>
    </source>
</evidence>
<gene>
    <name evidence="9" type="ORF">CATMQ487_15990</name>
</gene>
<keyword evidence="4" id="KW-0175">Coiled coil</keyword>
<dbReference type="InterPro" id="IPR004090">
    <property type="entry name" value="Chemotax_Me-accpt_rcpt"/>
</dbReference>
<dbReference type="CDD" id="cd06225">
    <property type="entry name" value="HAMP"/>
    <property type="match status" value="1"/>
</dbReference>
<dbReference type="SUPFAM" id="SSF58104">
    <property type="entry name" value="Methyl-accepting chemotaxis protein (MCP) signaling domain"/>
    <property type="match status" value="1"/>
</dbReference>
<evidence type="ECO:0000256" key="6">
    <source>
        <dbReference type="SAM" id="Phobius"/>
    </source>
</evidence>
<feature type="transmembrane region" description="Helical" evidence="6">
    <location>
        <begin position="321"/>
        <end position="343"/>
    </location>
</feature>
<feature type="domain" description="Methyl-accepting transducer" evidence="7">
    <location>
        <begin position="710"/>
        <end position="925"/>
    </location>
</feature>
<dbReference type="Gene3D" id="3.30.450.20">
    <property type="entry name" value="PAS domain"/>
    <property type="match status" value="1"/>
</dbReference>
<dbReference type="PROSITE" id="PS50111">
    <property type="entry name" value="CHEMOTAXIS_TRANSDUC_2"/>
    <property type="match status" value="1"/>
</dbReference>
<dbReference type="Proteomes" id="UP001057498">
    <property type="component" value="Chromosome"/>
</dbReference>
<feature type="compositionally biased region" description="Low complexity" evidence="5">
    <location>
        <begin position="976"/>
        <end position="989"/>
    </location>
</feature>
<dbReference type="SMART" id="SM00283">
    <property type="entry name" value="MA"/>
    <property type="match status" value="1"/>
</dbReference>
<dbReference type="SUPFAM" id="SSF55785">
    <property type="entry name" value="PYP-like sensor domain (PAS domain)"/>
    <property type="match status" value="1"/>
</dbReference>
<evidence type="ECO:0000256" key="4">
    <source>
        <dbReference type="SAM" id="Coils"/>
    </source>
</evidence>
<evidence type="ECO:0000256" key="2">
    <source>
        <dbReference type="ARBA" id="ARBA00029447"/>
    </source>
</evidence>
<dbReference type="RefSeq" id="WP_310742587.1">
    <property type="nucleotide sequence ID" value="NZ_AP025730.1"/>
</dbReference>
<dbReference type="PANTHER" id="PTHR43531">
    <property type="entry name" value="PROTEIN ICFG"/>
    <property type="match status" value="1"/>
</dbReference>
<dbReference type="Pfam" id="PF08376">
    <property type="entry name" value="NIT"/>
    <property type="match status" value="1"/>
</dbReference>
<evidence type="ECO:0000259" key="7">
    <source>
        <dbReference type="PROSITE" id="PS50111"/>
    </source>
</evidence>
<dbReference type="Gene3D" id="1.10.287.950">
    <property type="entry name" value="Methyl-accepting chemotaxis protein"/>
    <property type="match status" value="1"/>
</dbReference>
<dbReference type="InterPro" id="IPR013587">
    <property type="entry name" value="Nitrate/nitrite_sensing"/>
</dbReference>
<evidence type="ECO:0000313" key="10">
    <source>
        <dbReference type="Proteomes" id="UP001057498"/>
    </source>
</evidence>
<feature type="compositionally biased region" description="Polar residues" evidence="5">
    <location>
        <begin position="740"/>
        <end position="760"/>
    </location>
</feature>
<dbReference type="InterPro" id="IPR000014">
    <property type="entry name" value="PAS"/>
</dbReference>
<evidence type="ECO:0000313" key="9">
    <source>
        <dbReference type="EMBL" id="BDI04629.1"/>
    </source>
</evidence>
<dbReference type="Pfam" id="PF00015">
    <property type="entry name" value="MCPsignal"/>
    <property type="match status" value="1"/>
</dbReference>
<feature type="domain" description="HAMP" evidence="8">
    <location>
        <begin position="653"/>
        <end position="705"/>
    </location>
</feature>
<reference evidence="9" key="1">
    <citation type="submission" date="2022-04" db="EMBL/GenBank/DDBJ databases">
        <title>Whole genome sequence of Sphaerotilus sp. FB-5.</title>
        <authorList>
            <person name="Takeda M."/>
            <person name="Narihara S."/>
            <person name="Akimoto M."/>
            <person name="Akimoto R."/>
            <person name="Nishiyashiki S."/>
            <person name="Murakami T."/>
        </authorList>
    </citation>
    <scope>NUCLEOTIDE SEQUENCE</scope>
    <source>
        <strain evidence="9">FB-5</strain>
    </source>
</reference>
<evidence type="ECO:0000259" key="8">
    <source>
        <dbReference type="PROSITE" id="PS50885"/>
    </source>
</evidence>
<dbReference type="PANTHER" id="PTHR43531:SF11">
    <property type="entry name" value="METHYL-ACCEPTING CHEMOTAXIS PROTEIN 3"/>
    <property type="match status" value="1"/>
</dbReference>
<dbReference type="SUPFAM" id="SSF158472">
    <property type="entry name" value="HAMP domain-like"/>
    <property type="match status" value="1"/>
</dbReference>
<dbReference type="PROSITE" id="PS50885">
    <property type="entry name" value="HAMP"/>
    <property type="match status" value="2"/>
</dbReference>
<dbReference type="Pfam" id="PF18575">
    <property type="entry name" value="HAMP_N3"/>
    <property type="match status" value="1"/>
</dbReference>
<keyword evidence="10" id="KW-1185">Reference proteome</keyword>
<dbReference type="Pfam" id="PF18947">
    <property type="entry name" value="HAMP_2"/>
    <property type="match status" value="1"/>
</dbReference>
<dbReference type="CDD" id="cd17528">
    <property type="entry name" value="HAMP_III"/>
    <property type="match status" value="1"/>
</dbReference>
<name>A0ABN6PI42_9BURK</name>
<accession>A0ABN6PI42</accession>
<dbReference type="EMBL" id="AP025730">
    <property type="protein sequence ID" value="BDI04629.1"/>
    <property type="molecule type" value="Genomic_DNA"/>
</dbReference>
<evidence type="ECO:0000256" key="1">
    <source>
        <dbReference type="ARBA" id="ARBA00022500"/>
    </source>
</evidence>
<dbReference type="CDD" id="cd17527">
    <property type="entry name" value="HAMP_II"/>
    <property type="match status" value="1"/>
</dbReference>
<evidence type="ECO:0008006" key="11">
    <source>
        <dbReference type="Google" id="ProtNLM"/>
    </source>
</evidence>
<dbReference type="InterPro" id="IPR004089">
    <property type="entry name" value="MCPsignal_dom"/>
</dbReference>
<keyword evidence="6" id="KW-1133">Transmembrane helix</keyword>
<organism evidence="9 10">
    <name type="scientific">Sphaerotilus microaerophilus</name>
    <dbReference type="NCBI Taxonomy" id="2914710"/>
    <lineage>
        <taxon>Bacteria</taxon>
        <taxon>Pseudomonadati</taxon>
        <taxon>Pseudomonadota</taxon>
        <taxon>Betaproteobacteria</taxon>
        <taxon>Burkholderiales</taxon>
        <taxon>Sphaerotilaceae</taxon>
        <taxon>Sphaerotilus</taxon>
    </lineage>
</organism>
<dbReference type="Pfam" id="PF13188">
    <property type="entry name" value="PAS_8"/>
    <property type="match status" value="1"/>
</dbReference>
<feature type="region of interest" description="Disordered" evidence="5">
    <location>
        <begin position="732"/>
        <end position="760"/>
    </location>
</feature>
<dbReference type="InterPro" id="IPR051310">
    <property type="entry name" value="MCP_chemotaxis"/>
</dbReference>
<feature type="coiled-coil region" evidence="4">
    <location>
        <begin position="914"/>
        <end position="941"/>
    </location>
</feature>
<sequence length="1024" mass="108195">MRTDLFRNLTLWQKFATVTALALAMVALPSAWVVRDRVDLTRLARQEQAGTVPAGALLKLIQLTQQHRGMSSAQLAGNQGIRADREKKQIEVDQALGVAVESVGTMAQALDRPGLVSTAQRIRQEWQTLAGSVSGAGIDVPGSFGRHTELINVQFDLLSAVVDAANLARDPDRASDNLIVATLEHLPRLTESLGQARARGTPVLTKQEISAEQRASLAALVGSSQLSLRRAQESMTRSMEADPTLRERLDKPLADAVAAAKAGINLVDRQLVHADALTFPSMQYWAETTQAIDAQFALLAPAFKIVNERLDARVAAHQRTLVMLAGAVAGGLLLLVVVTTLIVRSARRSATRAIHAAEAVARGDLSVPAAIDGRDEFAAVARSFEHVRLTLNELIAQMNQMSAEHERGDIDVMIDVGRFSGDFRSMAEGANQMVSAHIAVKKQAMGVVAEFGRGNYDAPLPPFPGKKAFINHTIEQVRAVLRSNAAVADENLRIRTALDDVPSAVLIADNAGVIRYANKAVIALLTRIADDLRTVIPKFDVRTIIGSNFDIFHKNPAHQRRLVESLTGPHRANWKFGGRAILLTASPIVNADGSRAGAVLEWVDRTEEVRAEEEVTSIVENAARGDFSRRISLANDAPAFMRTLGNGVNQLLGTTEQNLGQVSQTISRVAAGDLTQSMTGDHAGIFGQLQGDLNRMVSQLVETISQVTSAAQALTAAAGQVSSTSQSLSQGASEQAASVEETSASLQEMASSVRQNAENATVTDGIATKAAREAADGGEAVSQTVEAMKSIATRISIIDDIAYQTNLLALNAAIEAARAGDHGKGFAVVAAEVRKLAERSQVAAQEIGQLAGSSVKLAEKAGSLLGQMVPSIHKTSELVQEIAAASGEQSDSVTQINAAMEHVNGSTQQNASASEQLSATAEELSAQAAQLQELMAFFQLESGGRSDAGAMAAMTTTYSPAAPRTAAGGATGGAGHSSSHTSGPASASRQLNAMLQRRVSAPARKGSSSPAAHGEIDEASFARF</sequence>
<protein>
    <recommendedName>
        <fullName evidence="11">Methyl-accepting chemotaxis protein</fullName>
    </recommendedName>
</protein>
<dbReference type="InterPro" id="IPR035965">
    <property type="entry name" value="PAS-like_dom_sf"/>
</dbReference>
<keyword evidence="3" id="KW-0807">Transducer</keyword>
<keyword evidence="6" id="KW-0472">Membrane</keyword>